<dbReference type="InterPro" id="IPR011990">
    <property type="entry name" value="TPR-like_helical_dom_sf"/>
</dbReference>
<gene>
    <name evidence="1" type="ORF">DFH07DRAFT_768242</name>
</gene>
<dbReference type="Proteomes" id="UP001215280">
    <property type="component" value="Unassembled WGS sequence"/>
</dbReference>
<dbReference type="EMBL" id="JARJLG010000021">
    <property type="protein sequence ID" value="KAJ7771266.1"/>
    <property type="molecule type" value="Genomic_DNA"/>
</dbReference>
<dbReference type="SUPFAM" id="SSF48452">
    <property type="entry name" value="TPR-like"/>
    <property type="match status" value="1"/>
</dbReference>
<keyword evidence="2" id="KW-1185">Reference proteome</keyword>
<reference evidence="1" key="1">
    <citation type="submission" date="2023-03" db="EMBL/GenBank/DDBJ databases">
        <title>Massive genome expansion in bonnet fungi (Mycena s.s.) driven by repeated elements and novel gene families across ecological guilds.</title>
        <authorList>
            <consortium name="Lawrence Berkeley National Laboratory"/>
            <person name="Harder C.B."/>
            <person name="Miyauchi S."/>
            <person name="Viragh M."/>
            <person name="Kuo A."/>
            <person name="Thoen E."/>
            <person name="Andreopoulos B."/>
            <person name="Lu D."/>
            <person name="Skrede I."/>
            <person name="Drula E."/>
            <person name="Henrissat B."/>
            <person name="Morin E."/>
            <person name="Kohler A."/>
            <person name="Barry K."/>
            <person name="LaButti K."/>
            <person name="Morin E."/>
            <person name="Salamov A."/>
            <person name="Lipzen A."/>
            <person name="Mereny Z."/>
            <person name="Hegedus B."/>
            <person name="Baldrian P."/>
            <person name="Stursova M."/>
            <person name="Weitz H."/>
            <person name="Taylor A."/>
            <person name="Grigoriev I.V."/>
            <person name="Nagy L.G."/>
            <person name="Martin F."/>
            <person name="Kauserud H."/>
        </authorList>
    </citation>
    <scope>NUCLEOTIDE SEQUENCE</scope>
    <source>
        <strain evidence="1">CBHHK188m</strain>
    </source>
</reference>
<sequence length="300" mass="33494">MCSLPSIHVAKTEYNEAHIIYAQIVNQVSVDNNPFRYALAVLNTAEIEASSEAPRDNVLRNIENAKAIFQAMGYSSGVAFCDLSITGLNLRQGDVTEAQPRFEQFLKSWWGKEAEIVTFCLQRLGDPTWWTALNWLPSWTTVFLAHALKSKLKLEIHKAIQFLGDVFLTQGDEDTAIGSLFTVALDGFTFMDVHQSRAECMLRLGDISKQHGDIHNATQLWQAARPLFKQSSQIKQVAKNYERLDAVQSGSAKELDNLGHLAKLHAPISTLIDAGHTDDQNKKSQDVGTQERNQEILIAV</sequence>
<dbReference type="Gene3D" id="1.25.40.10">
    <property type="entry name" value="Tetratricopeptide repeat domain"/>
    <property type="match status" value="1"/>
</dbReference>
<accession>A0AAD7JT80</accession>
<name>A0AAD7JT80_9AGAR</name>
<protein>
    <submittedName>
        <fullName evidence="1">Uncharacterized protein</fullName>
    </submittedName>
</protein>
<comment type="caution">
    <text evidence="1">The sequence shown here is derived from an EMBL/GenBank/DDBJ whole genome shotgun (WGS) entry which is preliminary data.</text>
</comment>
<evidence type="ECO:0000313" key="2">
    <source>
        <dbReference type="Proteomes" id="UP001215280"/>
    </source>
</evidence>
<evidence type="ECO:0000313" key="1">
    <source>
        <dbReference type="EMBL" id="KAJ7771266.1"/>
    </source>
</evidence>
<dbReference type="AlphaFoldDB" id="A0AAD7JT80"/>
<proteinExistence type="predicted"/>
<organism evidence="1 2">
    <name type="scientific">Mycena maculata</name>
    <dbReference type="NCBI Taxonomy" id="230809"/>
    <lineage>
        <taxon>Eukaryota</taxon>
        <taxon>Fungi</taxon>
        <taxon>Dikarya</taxon>
        <taxon>Basidiomycota</taxon>
        <taxon>Agaricomycotina</taxon>
        <taxon>Agaricomycetes</taxon>
        <taxon>Agaricomycetidae</taxon>
        <taxon>Agaricales</taxon>
        <taxon>Marasmiineae</taxon>
        <taxon>Mycenaceae</taxon>
        <taxon>Mycena</taxon>
    </lineage>
</organism>